<dbReference type="EMBL" id="JAIQCV010000012">
    <property type="protein sequence ID" value="KAH1039096.1"/>
    <property type="molecule type" value="Genomic_DNA"/>
</dbReference>
<proteinExistence type="predicted"/>
<evidence type="ECO:0000313" key="1">
    <source>
        <dbReference type="EMBL" id="KAH1039096.1"/>
    </source>
</evidence>
<dbReference type="Proteomes" id="UP000828251">
    <property type="component" value="Unassembled WGS sequence"/>
</dbReference>
<keyword evidence="2" id="KW-1185">Reference proteome</keyword>
<organism evidence="1 2">
    <name type="scientific">Gossypium stocksii</name>
    <dbReference type="NCBI Taxonomy" id="47602"/>
    <lineage>
        <taxon>Eukaryota</taxon>
        <taxon>Viridiplantae</taxon>
        <taxon>Streptophyta</taxon>
        <taxon>Embryophyta</taxon>
        <taxon>Tracheophyta</taxon>
        <taxon>Spermatophyta</taxon>
        <taxon>Magnoliopsida</taxon>
        <taxon>eudicotyledons</taxon>
        <taxon>Gunneridae</taxon>
        <taxon>Pentapetalae</taxon>
        <taxon>rosids</taxon>
        <taxon>malvids</taxon>
        <taxon>Malvales</taxon>
        <taxon>Malvaceae</taxon>
        <taxon>Malvoideae</taxon>
        <taxon>Gossypium</taxon>
    </lineage>
</organism>
<dbReference type="AlphaFoldDB" id="A0A9D3UEC2"/>
<accession>A0A9D3UEC2</accession>
<evidence type="ECO:0000313" key="2">
    <source>
        <dbReference type="Proteomes" id="UP000828251"/>
    </source>
</evidence>
<dbReference type="OrthoDB" id="1017754at2759"/>
<comment type="caution">
    <text evidence="1">The sequence shown here is derived from an EMBL/GenBank/DDBJ whole genome shotgun (WGS) entry which is preliminary data.</text>
</comment>
<protein>
    <submittedName>
        <fullName evidence="1">Uncharacterized protein</fullName>
    </submittedName>
</protein>
<sequence length="64" mass="7050">MAKDAAAKPIELPIGLITRAKAKKFKEAIASYIDRIRGETIARHIDHSWTSSSCVPCSLLKVEL</sequence>
<gene>
    <name evidence="1" type="ORF">J1N35_040839</name>
</gene>
<name>A0A9D3UEC2_9ROSI</name>
<reference evidence="1 2" key="1">
    <citation type="journal article" date="2021" name="Plant Biotechnol. J.">
        <title>Multi-omics assisted identification of the key and species-specific regulatory components of drought-tolerant mechanisms in Gossypium stocksii.</title>
        <authorList>
            <person name="Yu D."/>
            <person name="Ke L."/>
            <person name="Zhang D."/>
            <person name="Wu Y."/>
            <person name="Sun Y."/>
            <person name="Mei J."/>
            <person name="Sun J."/>
            <person name="Sun Y."/>
        </authorList>
    </citation>
    <scope>NUCLEOTIDE SEQUENCE [LARGE SCALE GENOMIC DNA]</scope>
    <source>
        <strain evidence="2">cv. E1</strain>
        <tissue evidence="1">Leaf</tissue>
    </source>
</reference>